<dbReference type="PROSITE" id="PS52016">
    <property type="entry name" value="TONB_DEPENDENT_REC_3"/>
    <property type="match status" value="1"/>
</dbReference>
<evidence type="ECO:0000259" key="13">
    <source>
        <dbReference type="Pfam" id="PF00593"/>
    </source>
</evidence>
<feature type="signal peptide" evidence="12">
    <location>
        <begin position="1"/>
        <end position="26"/>
    </location>
</feature>
<evidence type="ECO:0000256" key="5">
    <source>
        <dbReference type="ARBA" id="ARBA00022692"/>
    </source>
</evidence>
<sequence length="659" mass="71820">MTQKPPFPSRLLALMLPLCLSGFALAQDAVQLDAVEVKASTPTQDDTLARTELIHQQAKDLKEIFVSDAEINVGGGGNPIAQKMYIRGMEESLLNLSVDGAQINSKVYHHQTALILDPQLIKQVEVEKGTPAASAGPGALGGAIRYETVSAGDLLRPGQQAGGVLTGSVSSNEGWRSSGSAYGRFGEKADALLSASVMNTQNYQDGSGQTIANSATEQQNYLAKLGWQLTDQQRISASFQRSKDEGVRTARANMVGFAHPVLPNDAIPQSLARDTATLSYKGRQLGWAEGLDVTLYRSEVESERTNKKARHWGETLTTSGADVMLRHALGDHVLKYGLNWREEKSSANQVANPFGLTGSGREAMRVLGGFAETELSFNSILFTAGLRFDDYSYEDNHQQKFTSDGFSPSAGVRWQATDQLQLRAGYAQALRGVGLKEAFMLDIAQWKNLPSIKAEEADNTELGFQYQQGGFSLNGNVYRQTIDNFVTTFSCPASRGGCRGNLGQASIDGYELAAAYRLGALSLGLSVADHRSELAGRIFNDGDLGLGTSTGRSWVSRVGYSIPQYGAELGWLGRYTEALDYQPVGSTVNRAKAGYGVHDVFVSWMPLKKDTLRLNLAVKNLFDQYYYDQATYAWNGWQNKVLGYAEPGRDVRLEASWKF</sequence>
<proteinExistence type="inferred from homology"/>
<gene>
    <name evidence="15" type="ORF">HA050_11455</name>
</gene>
<dbReference type="Proteomes" id="UP000712570">
    <property type="component" value="Unassembled WGS sequence"/>
</dbReference>
<keyword evidence="6 11" id="KW-0798">TonB box</keyword>
<feature type="domain" description="TonB-dependent receptor plug" evidence="14">
    <location>
        <begin position="39"/>
        <end position="143"/>
    </location>
</feature>
<dbReference type="InterPro" id="IPR039426">
    <property type="entry name" value="TonB-dep_rcpt-like"/>
</dbReference>
<evidence type="ECO:0000256" key="6">
    <source>
        <dbReference type="ARBA" id="ARBA00023077"/>
    </source>
</evidence>
<evidence type="ECO:0000256" key="8">
    <source>
        <dbReference type="ARBA" id="ARBA00023170"/>
    </source>
</evidence>
<evidence type="ECO:0000256" key="12">
    <source>
        <dbReference type="SAM" id="SignalP"/>
    </source>
</evidence>
<evidence type="ECO:0000256" key="11">
    <source>
        <dbReference type="RuleBase" id="RU003357"/>
    </source>
</evidence>
<evidence type="ECO:0000313" key="16">
    <source>
        <dbReference type="Proteomes" id="UP000712570"/>
    </source>
</evidence>
<dbReference type="Gene3D" id="2.170.130.10">
    <property type="entry name" value="TonB-dependent receptor, plug domain"/>
    <property type="match status" value="1"/>
</dbReference>
<reference evidence="15 16" key="1">
    <citation type="submission" date="2020-03" db="EMBL/GenBank/DDBJ databases">
        <title>Draft genome sequence of environmentally isolated violet-colored cultures.</title>
        <authorList>
            <person name="Wilson H.S."/>
        </authorList>
    </citation>
    <scope>NUCLEOTIDE SEQUENCE [LARGE SCALE GENOMIC DNA]</scope>
    <source>
        <strain evidence="15 16">HSC-16F04</strain>
    </source>
</reference>
<dbReference type="EMBL" id="JAAOLX010000005">
    <property type="protein sequence ID" value="NHQ86734.1"/>
    <property type="molecule type" value="Genomic_DNA"/>
</dbReference>
<comment type="subcellular location">
    <subcellularLocation>
        <location evidence="1 10">Cell outer membrane</location>
        <topology evidence="1 10">Multi-pass membrane protein</topology>
    </subcellularLocation>
</comment>
<dbReference type="PANTHER" id="PTHR30069">
    <property type="entry name" value="TONB-DEPENDENT OUTER MEMBRANE RECEPTOR"/>
    <property type="match status" value="1"/>
</dbReference>
<evidence type="ECO:0000256" key="4">
    <source>
        <dbReference type="ARBA" id="ARBA00022452"/>
    </source>
</evidence>
<keyword evidence="9 10" id="KW-0998">Cell outer membrane</keyword>
<accession>A0ABX0KX90</accession>
<dbReference type="InterPro" id="IPR037066">
    <property type="entry name" value="Plug_dom_sf"/>
</dbReference>
<dbReference type="InterPro" id="IPR000531">
    <property type="entry name" value="Beta-barrel_TonB"/>
</dbReference>
<evidence type="ECO:0000256" key="3">
    <source>
        <dbReference type="ARBA" id="ARBA00022448"/>
    </source>
</evidence>
<keyword evidence="5 10" id="KW-0812">Transmembrane</keyword>
<evidence type="ECO:0000313" key="15">
    <source>
        <dbReference type="EMBL" id="NHQ86734.1"/>
    </source>
</evidence>
<keyword evidence="7 10" id="KW-0472">Membrane</keyword>
<name>A0ABX0KX90_9NEIS</name>
<dbReference type="Pfam" id="PF07715">
    <property type="entry name" value="Plug"/>
    <property type="match status" value="1"/>
</dbReference>
<feature type="chain" id="PRO_5046010544" evidence="12">
    <location>
        <begin position="27"/>
        <end position="659"/>
    </location>
</feature>
<keyword evidence="12" id="KW-0732">Signal</keyword>
<dbReference type="Pfam" id="PF00593">
    <property type="entry name" value="TonB_dep_Rec_b-barrel"/>
    <property type="match status" value="1"/>
</dbReference>
<keyword evidence="4 10" id="KW-1134">Transmembrane beta strand</keyword>
<dbReference type="InterPro" id="IPR036942">
    <property type="entry name" value="Beta-barrel_TonB_sf"/>
</dbReference>
<evidence type="ECO:0000256" key="2">
    <source>
        <dbReference type="ARBA" id="ARBA00009810"/>
    </source>
</evidence>
<dbReference type="PANTHER" id="PTHR30069:SF41">
    <property type="entry name" value="HEME_HEMOPEXIN UTILIZATION PROTEIN C"/>
    <property type="match status" value="1"/>
</dbReference>
<evidence type="ECO:0000256" key="10">
    <source>
        <dbReference type="PROSITE-ProRule" id="PRU01360"/>
    </source>
</evidence>
<dbReference type="CDD" id="cd01347">
    <property type="entry name" value="ligand_gated_channel"/>
    <property type="match status" value="1"/>
</dbReference>
<keyword evidence="3 10" id="KW-0813">Transport</keyword>
<dbReference type="RefSeq" id="WP_166826028.1">
    <property type="nucleotide sequence ID" value="NZ_JAAOLX010000005.1"/>
</dbReference>
<evidence type="ECO:0000256" key="1">
    <source>
        <dbReference type="ARBA" id="ARBA00004571"/>
    </source>
</evidence>
<organism evidence="15 16">
    <name type="scientific">Iodobacter violaceini</name>
    <dbReference type="NCBI Taxonomy" id="3044271"/>
    <lineage>
        <taxon>Bacteria</taxon>
        <taxon>Pseudomonadati</taxon>
        <taxon>Pseudomonadota</taxon>
        <taxon>Betaproteobacteria</taxon>
        <taxon>Neisseriales</taxon>
        <taxon>Chitinibacteraceae</taxon>
        <taxon>Iodobacter</taxon>
    </lineage>
</organism>
<comment type="similarity">
    <text evidence="2 10 11">Belongs to the TonB-dependent receptor family.</text>
</comment>
<comment type="caution">
    <text evidence="15">The sequence shown here is derived from an EMBL/GenBank/DDBJ whole genome shotgun (WGS) entry which is preliminary data.</text>
</comment>
<dbReference type="InterPro" id="IPR012910">
    <property type="entry name" value="Plug_dom"/>
</dbReference>
<evidence type="ECO:0000256" key="9">
    <source>
        <dbReference type="ARBA" id="ARBA00023237"/>
    </source>
</evidence>
<dbReference type="Gene3D" id="2.40.170.20">
    <property type="entry name" value="TonB-dependent receptor, beta-barrel domain"/>
    <property type="match status" value="1"/>
</dbReference>
<keyword evidence="16" id="KW-1185">Reference proteome</keyword>
<dbReference type="SUPFAM" id="SSF56935">
    <property type="entry name" value="Porins"/>
    <property type="match status" value="1"/>
</dbReference>
<keyword evidence="8 15" id="KW-0675">Receptor</keyword>
<protein>
    <submittedName>
        <fullName evidence="15">TonB-dependent receptor</fullName>
    </submittedName>
</protein>
<evidence type="ECO:0000256" key="7">
    <source>
        <dbReference type="ARBA" id="ARBA00023136"/>
    </source>
</evidence>
<feature type="domain" description="TonB-dependent receptor-like beta-barrel" evidence="13">
    <location>
        <begin position="215"/>
        <end position="621"/>
    </location>
</feature>
<evidence type="ECO:0000259" key="14">
    <source>
        <dbReference type="Pfam" id="PF07715"/>
    </source>
</evidence>